<feature type="domain" description="TANC1/2-like winged helix" evidence="8">
    <location>
        <begin position="643"/>
        <end position="774"/>
    </location>
</feature>
<feature type="compositionally biased region" description="Low complexity" evidence="6">
    <location>
        <begin position="62"/>
        <end position="93"/>
    </location>
</feature>
<dbReference type="EMBL" id="SRLO01000026">
    <property type="protein sequence ID" value="TNN84536.1"/>
    <property type="molecule type" value="Genomic_DNA"/>
</dbReference>
<keyword evidence="4 5" id="KW-0040">ANK repeat</keyword>
<name>A0A4Z2J2X7_9TELE</name>
<organism evidence="9 10">
    <name type="scientific">Liparis tanakae</name>
    <name type="common">Tanaka's snailfish</name>
    <dbReference type="NCBI Taxonomy" id="230148"/>
    <lineage>
        <taxon>Eukaryota</taxon>
        <taxon>Metazoa</taxon>
        <taxon>Chordata</taxon>
        <taxon>Craniata</taxon>
        <taxon>Vertebrata</taxon>
        <taxon>Euteleostomi</taxon>
        <taxon>Actinopterygii</taxon>
        <taxon>Neopterygii</taxon>
        <taxon>Teleostei</taxon>
        <taxon>Neoteleostei</taxon>
        <taxon>Acanthomorphata</taxon>
        <taxon>Eupercaria</taxon>
        <taxon>Perciformes</taxon>
        <taxon>Cottioidei</taxon>
        <taxon>Cottales</taxon>
        <taxon>Liparidae</taxon>
        <taxon>Liparis</taxon>
    </lineage>
</organism>
<evidence type="ECO:0000259" key="7">
    <source>
        <dbReference type="Pfam" id="PF25520"/>
    </source>
</evidence>
<dbReference type="Pfam" id="PF25521">
    <property type="entry name" value="WHD_TANC1"/>
    <property type="match status" value="1"/>
</dbReference>
<evidence type="ECO:0000313" key="9">
    <source>
        <dbReference type="EMBL" id="TNN84536.1"/>
    </source>
</evidence>
<accession>A0A4Z2J2X7</accession>
<feature type="region of interest" description="Disordered" evidence="6">
    <location>
        <begin position="62"/>
        <end position="217"/>
    </location>
</feature>
<dbReference type="InterPro" id="IPR058018">
    <property type="entry name" value="AAA_lid_TANC1/2"/>
</dbReference>
<evidence type="ECO:0000259" key="8">
    <source>
        <dbReference type="Pfam" id="PF25521"/>
    </source>
</evidence>
<dbReference type="PANTHER" id="PTHR24166:SF23">
    <property type="entry name" value="PROTEIN TANC1"/>
    <property type="match status" value="1"/>
</dbReference>
<feature type="compositionally biased region" description="Basic and acidic residues" evidence="6">
    <location>
        <begin position="121"/>
        <end position="136"/>
    </location>
</feature>
<dbReference type="PANTHER" id="PTHR24166">
    <property type="entry name" value="ROLLING PEBBLES, ISOFORM B"/>
    <property type="match status" value="1"/>
</dbReference>
<feature type="compositionally biased region" description="Polar residues" evidence="6">
    <location>
        <begin position="173"/>
        <end position="193"/>
    </location>
</feature>
<keyword evidence="3" id="KW-0802">TPR repeat</keyword>
<evidence type="ECO:0000256" key="1">
    <source>
        <dbReference type="ARBA" id="ARBA00022553"/>
    </source>
</evidence>
<dbReference type="SUPFAM" id="SSF48403">
    <property type="entry name" value="Ankyrin repeat"/>
    <property type="match status" value="1"/>
</dbReference>
<keyword evidence="1" id="KW-0597">Phosphoprotein</keyword>
<evidence type="ECO:0000313" key="10">
    <source>
        <dbReference type="Proteomes" id="UP000314294"/>
    </source>
</evidence>
<dbReference type="InterPro" id="IPR027417">
    <property type="entry name" value="P-loop_NTPase"/>
</dbReference>
<evidence type="ECO:0000256" key="6">
    <source>
        <dbReference type="SAM" id="MobiDB-lite"/>
    </source>
</evidence>
<dbReference type="InterPro" id="IPR002110">
    <property type="entry name" value="Ankyrin_rpt"/>
</dbReference>
<dbReference type="InterPro" id="IPR050889">
    <property type="entry name" value="Dendritic_Spine_Reg/Scaffold"/>
</dbReference>
<dbReference type="SMART" id="SM00248">
    <property type="entry name" value="ANK"/>
    <property type="match status" value="3"/>
</dbReference>
<dbReference type="PROSITE" id="PS50088">
    <property type="entry name" value="ANK_REPEAT"/>
    <property type="match status" value="1"/>
</dbReference>
<proteinExistence type="predicted"/>
<comment type="caution">
    <text evidence="9">The sequence shown here is derived from an EMBL/GenBank/DDBJ whole genome shotgun (WGS) entry which is preliminary data.</text>
</comment>
<feature type="compositionally biased region" description="Polar residues" evidence="6">
    <location>
        <begin position="94"/>
        <end position="104"/>
    </location>
</feature>
<dbReference type="InterPro" id="IPR036770">
    <property type="entry name" value="Ankyrin_rpt-contain_sf"/>
</dbReference>
<keyword evidence="10" id="KW-1185">Reference proteome</keyword>
<dbReference type="AlphaFoldDB" id="A0A4Z2J2X7"/>
<dbReference type="Proteomes" id="UP000314294">
    <property type="component" value="Unassembled WGS sequence"/>
</dbReference>
<feature type="domain" description="TANC1/2-like AAA+ ATPase lid" evidence="7">
    <location>
        <begin position="546"/>
        <end position="641"/>
    </location>
</feature>
<feature type="repeat" description="ANK" evidence="5">
    <location>
        <begin position="825"/>
        <end position="857"/>
    </location>
</feature>
<dbReference type="SUPFAM" id="SSF52540">
    <property type="entry name" value="P-loop containing nucleoside triphosphate hydrolases"/>
    <property type="match status" value="1"/>
</dbReference>
<dbReference type="Gene3D" id="1.25.40.20">
    <property type="entry name" value="Ankyrin repeat-containing domain"/>
    <property type="match status" value="1"/>
</dbReference>
<gene>
    <name evidence="9" type="primary">TANC1_0</name>
    <name evidence="9" type="ORF">EYF80_005236</name>
</gene>
<sequence length="925" mass="102027">MEDKQEERGMFCRLSSQLMIEIAVADLTVSLPQLSVVYKRDGLQAMMGNCSVISQGISPCSTLTSSTASPSTDSPCSTLNSSASRPPLSRSSPCGTITSPSSTLESKDSGIIATITSSSENDDRSGSSLEWSKDGSLRGSGRHGLAQSVRADTCSPVAEEDSNSAPAAPADTPSRTEQQQQSNTSAPQPQSHSPEGPFAYPSQASSSLMMPRPNSVAGSCRIHTSDCMRCGKALSEHIEDVSTSYIEVNCENATRCPTSSTKLEDLSFLDEQRNAPLRTSIRLPWHNTGGRPPQDSKARFAPYKPVDIMLKPLLFEVPSITTDSVFVGRDWLFQQLEDTLRAGASTENHGAVVVGSVGYGKTAIISRLVALSCHGGRMRQIASNSPSASPKIQRHVFGVVSRQQIPFWLQVVAYHYCQADNTYTCLVPEFVHSIAALLCRAHQLSAYREMLLKEPHLQSMLSLRSCVQDPLAAFRRGVLEPLTSLRKERRIPEEDHIILIDGLNEAEFHKPDSGDTIASFITKIIAKFPSWLKLVVTVRVNLLISLDDFSDNTEISNDLNAYIQYRINGSKEIMNNISLNGKADPTTVGKLSSHLISRSQGSYLYLKLTLDLFERGHLVIKSASYKVVPVSLAELYQLQCNMKFMTNSAFERSLPVLNVALASLHPMTDEQLFQAINAVFVQGELQWEDFQQRMEVLSCFLIKRRDKTRMFCHPSFREWLVWRADGESTDFLCDPRTGHALMAFMLSRQEGKLNRQQTMELGHHILKAHIFKVSRLLMLGGANVNYRTEVLNNAPVLCVQCHLGHQEIAFLLLEFGASVDVVSENGMNPLCFSAAAGHLGLVMLLCKRGSKVDHVDKSGQCALVHAALRGHPEIIQYLLELEWSGEGQQQDCALKNKALQQALIAASSMGHTQLWNCEKIELDKP</sequence>
<reference evidence="9 10" key="1">
    <citation type="submission" date="2019-03" db="EMBL/GenBank/DDBJ databases">
        <title>First draft genome of Liparis tanakae, snailfish: a comprehensive survey of snailfish specific genes.</title>
        <authorList>
            <person name="Kim W."/>
            <person name="Song I."/>
            <person name="Jeong J.-H."/>
            <person name="Kim D."/>
            <person name="Kim S."/>
            <person name="Ryu S."/>
            <person name="Song J.Y."/>
            <person name="Lee S.K."/>
        </authorList>
    </citation>
    <scope>NUCLEOTIDE SEQUENCE [LARGE SCALE GENOMIC DNA]</scope>
    <source>
        <tissue evidence="9">Muscle</tissue>
    </source>
</reference>
<evidence type="ECO:0000256" key="3">
    <source>
        <dbReference type="ARBA" id="ARBA00022803"/>
    </source>
</evidence>
<dbReference type="InterPro" id="IPR058056">
    <property type="entry name" value="WH_TANC1/2"/>
</dbReference>
<dbReference type="Pfam" id="PF25520">
    <property type="entry name" value="AAA_lid_TANC1"/>
    <property type="match status" value="1"/>
</dbReference>
<evidence type="ECO:0000256" key="2">
    <source>
        <dbReference type="ARBA" id="ARBA00022737"/>
    </source>
</evidence>
<evidence type="ECO:0000256" key="4">
    <source>
        <dbReference type="ARBA" id="ARBA00023043"/>
    </source>
</evidence>
<evidence type="ECO:0000256" key="5">
    <source>
        <dbReference type="PROSITE-ProRule" id="PRU00023"/>
    </source>
</evidence>
<dbReference type="OrthoDB" id="5958958at2759"/>
<dbReference type="Pfam" id="PF12796">
    <property type="entry name" value="Ank_2"/>
    <property type="match status" value="1"/>
</dbReference>
<protein>
    <submittedName>
        <fullName evidence="9">Protein TANC1</fullName>
    </submittedName>
</protein>
<keyword evidence="2" id="KW-0677">Repeat</keyword>